<dbReference type="Proteomes" id="UP000285712">
    <property type="component" value="Unassembled WGS sequence"/>
</dbReference>
<dbReference type="Pfam" id="PF00022">
    <property type="entry name" value="Actin"/>
    <property type="match status" value="1"/>
</dbReference>
<dbReference type="Pfam" id="PF00069">
    <property type="entry name" value="Pkinase"/>
    <property type="match status" value="2"/>
</dbReference>
<evidence type="ECO:0000256" key="6">
    <source>
        <dbReference type="ARBA" id="ARBA00022840"/>
    </source>
</evidence>
<dbReference type="CDD" id="cd10220">
    <property type="entry name" value="ASKHA_NBD_Arp2"/>
    <property type="match status" value="1"/>
</dbReference>
<evidence type="ECO:0000256" key="7">
    <source>
        <dbReference type="ARBA" id="ARBA00023203"/>
    </source>
</evidence>
<organism evidence="11 12">
    <name type="scientific">Aphanomyces astaci</name>
    <name type="common">Crayfish plague agent</name>
    <dbReference type="NCBI Taxonomy" id="112090"/>
    <lineage>
        <taxon>Eukaryota</taxon>
        <taxon>Sar</taxon>
        <taxon>Stramenopiles</taxon>
        <taxon>Oomycota</taxon>
        <taxon>Saprolegniomycetes</taxon>
        <taxon>Saprolegniales</taxon>
        <taxon>Verrucalvaceae</taxon>
        <taxon>Aphanomyces</taxon>
    </lineage>
</organism>
<evidence type="ECO:0000256" key="8">
    <source>
        <dbReference type="ARBA" id="ARBA00023212"/>
    </source>
</evidence>
<dbReference type="FunFam" id="3.90.640.10:FF:000005">
    <property type="entry name" value="Actin-related protein 2"/>
    <property type="match status" value="1"/>
</dbReference>
<dbReference type="PRINTS" id="PR00190">
    <property type="entry name" value="ACTIN"/>
</dbReference>
<dbReference type="GO" id="GO:0003779">
    <property type="term" value="F:actin binding"/>
    <property type="evidence" value="ECO:0007669"/>
    <property type="project" value="UniProtKB-KW"/>
</dbReference>
<keyword evidence="6" id="KW-0067">ATP-binding</keyword>
<evidence type="ECO:0000256" key="4">
    <source>
        <dbReference type="ARBA" id="ARBA00022741"/>
    </source>
</evidence>
<evidence type="ECO:0000256" key="2">
    <source>
        <dbReference type="ARBA" id="ARBA00010121"/>
    </source>
</evidence>
<name>A0A3R7A8Z5_APHAT</name>
<evidence type="ECO:0000256" key="5">
    <source>
        <dbReference type="ARBA" id="ARBA00022801"/>
    </source>
</evidence>
<evidence type="ECO:0000256" key="9">
    <source>
        <dbReference type="ARBA" id="ARBA00049360"/>
    </source>
</evidence>
<comment type="caution">
    <text evidence="11">The sequence shown here is derived from an EMBL/GenBank/DDBJ whole genome shotgun (WGS) entry which is preliminary data.</text>
</comment>
<gene>
    <name evidence="11" type="ORF">DYB35_003013</name>
</gene>
<dbReference type="PANTHER" id="PTHR11937">
    <property type="entry name" value="ACTIN"/>
    <property type="match status" value="1"/>
</dbReference>
<evidence type="ECO:0000313" key="11">
    <source>
        <dbReference type="EMBL" id="RHY95865.1"/>
    </source>
</evidence>
<feature type="domain" description="Protein kinase" evidence="10">
    <location>
        <begin position="512"/>
        <end position="754"/>
    </location>
</feature>
<dbReference type="GO" id="GO:0005524">
    <property type="term" value="F:ATP binding"/>
    <property type="evidence" value="ECO:0007669"/>
    <property type="project" value="UniProtKB-KW"/>
</dbReference>
<dbReference type="SUPFAM" id="SSF56112">
    <property type="entry name" value="Protein kinase-like (PK-like)"/>
    <property type="match status" value="1"/>
</dbReference>
<comment type="catalytic activity">
    <reaction evidence="9">
        <text>ATP + H2O = ADP + phosphate + H(+)</text>
        <dbReference type="Rhea" id="RHEA:13065"/>
        <dbReference type="ChEBI" id="CHEBI:15377"/>
        <dbReference type="ChEBI" id="CHEBI:15378"/>
        <dbReference type="ChEBI" id="CHEBI:30616"/>
        <dbReference type="ChEBI" id="CHEBI:43474"/>
        <dbReference type="ChEBI" id="CHEBI:456216"/>
    </reaction>
</comment>
<dbReference type="EMBL" id="QUTG01002540">
    <property type="protein sequence ID" value="RHY95865.1"/>
    <property type="molecule type" value="Genomic_DNA"/>
</dbReference>
<keyword evidence="4" id="KW-0547">Nucleotide-binding</keyword>
<dbReference type="GO" id="GO:0005856">
    <property type="term" value="C:cytoskeleton"/>
    <property type="evidence" value="ECO:0007669"/>
    <property type="project" value="UniProtKB-SubCell"/>
</dbReference>
<dbReference type="InterPro" id="IPR000719">
    <property type="entry name" value="Prot_kinase_dom"/>
</dbReference>
<dbReference type="VEuPathDB" id="FungiDB:H257_01413"/>
<dbReference type="VEuPathDB" id="FungiDB:H257_09954"/>
<dbReference type="GO" id="GO:0016787">
    <property type="term" value="F:hydrolase activity"/>
    <property type="evidence" value="ECO:0007669"/>
    <property type="project" value="UniProtKB-KW"/>
</dbReference>
<dbReference type="Gene3D" id="3.90.640.10">
    <property type="entry name" value="Actin, Chain A, domain 4"/>
    <property type="match status" value="1"/>
</dbReference>
<dbReference type="InterPro" id="IPR004001">
    <property type="entry name" value="Actin_CS"/>
</dbReference>
<dbReference type="InterPro" id="IPR004000">
    <property type="entry name" value="Actin"/>
</dbReference>
<dbReference type="FunFam" id="3.30.420.40:FF:000050">
    <property type="entry name" value="Actin, alpha skeletal muscle"/>
    <property type="match status" value="1"/>
</dbReference>
<dbReference type="InterPro" id="IPR011009">
    <property type="entry name" value="Kinase-like_dom_sf"/>
</dbReference>
<keyword evidence="5" id="KW-0378">Hydrolase</keyword>
<dbReference type="SMART" id="SM00268">
    <property type="entry name" value="ACTIN"/>
    <property type="match status" value="1"/>
</dbReference>
<dbReference type="PROSITE" id="PS00432">
    <property type="entry name" value="ACTINS_2"/>
    <property type="match status" value="1"/>
</dbReference>
<comment type="similarity">
    <text evidence="2">Belongs to the actin family. ARP2 subfamily.</text>
</comment>
<evidence type="ECO:0000256" key="3">
    <source>
        <dbReference type="ARBA" id="ARBA00022490"/>
    </source>
</evidence>
<accession>A0A3R7A8Z5</accession>
<keyword evidence="8" id="KW-0206">Cytoskeleton</keyword>
<dbReference type="VEuPathDB" id="FungiDB:H257_01415"/>
<proteinExistence type="inferred from homology"/>
<dbReference type="InterPro" id="IPR043129">
    <property type="entry name" value="ATPase_NBD"/>
</dbReference>
<dbReference type="PROSITE" id="PS50011">
    <property type="entry name" value="PROTEIN_KINASE_DOM"/>
    <property type="match status" value="1"/>
</dbReference>
<dbReference type="PROSITE" id="PS01132">
    <property type="entry name" value="ACTINS_ACT_LIKE"/>
    <property type="match status" value="1"/>
</dbReference>
<comment type="subcellular location">
    <subcellularLocation>
        <location evidence="1">Cytoplasm</location>
        <location evidence="1">Cytoskeleton</location>
    </subcellularLocation>
</comment>
<protein>
    <recommendedName>
        <fullName evidence="10">Protein kinase domain-containing protein</fullName>
    </recommendedName>
</protein>
<dbReference type="Gene3D" id="3.30.420.40">
    <property type="match status" value="2"/>
</dbReference>
<evidence type="ECO:0000259" key="10">
    <source>
        <dbReference type="PROSITE" id="PS50011"/>
    </source>
</evidence>
<dbReference type="AlphaFoldDB" id="A0A3R7A8Z5"/>
<reference evidence="11 12" key="1">
    <citation type="submission" date="2018-08" db="EMBL/GenBank/DDBJ databases">
        <title>Aphanomyces genome sequencing and annotation.</title>
        <authorList>
            <person name="Minardi D."/>
            <person name="Oidtmann B."/>
            <person name="Van Der Giezen M."/>
            <person name="Studholme D.J."/>
        </authorList>
    </citation>
    <scope>NUCLEOTIDE SEQUENCE [LARGE SCALE GENOMIC DNA]</scope>
    <source>
        <strain evidence="11 12">Sv</strain>
    </source>
</reference>
<dbReference type="SUPFAM" id="SSF53067">
    <property type="entry name" value="Actin-like ATPase domain"/>
    <property type="match status" value="2"/>
</dbReference>
<evidence type="ECO:0000256" key="1">
    <source>
        <dbReference type="ARBA" id="ARBA00004245"/>
    </source>
</evidence>
<evidence type="ECO:0000313" key="12">
    <source>
        <dbReference type="Proteomes" id="UP000285712"/>
    </source>
</evidence>
<keyword evidence="3" id="KW-0963">Cytoplasm</keyword>
<keyword evidence="7" id="KW-0009">Actin-binding</keyword>
<dbReference type="Gene3D" id="1.10.510.10">
    <property type="entry name" value="Transferase(Phosphotransferase) domain 1"/>
    <property type="match status" value="2"/>
</dbReference>
<dbReference type="GO" id="GO:0004672">
    <property type="term" value="F:protein kinase activity"/>
    <property type="evidence" value="ECO:0007669"/>
    <property type="project" value="InterPro"/>
</dbReference>
<dbReference type="InterPro" id="IPR020902">
    <property type="entry name" value="Actin/actin-like_CS"/>
</dbReference>
<sequence>MPIVAVGDKRYELSEVLASDRLDALFSDAWTGSRVWNASIFLSKQLLRLYDERQFITTAQQSVIELGSGWYAHTPISLCINPIYGVDSWRNLARSIRDLGSSTTVRWVCYLSYEERGDNAALADFHACSRDYLTHELVLQEGKIHLYRITQKDLPINRDVILKDVMCGDEAAYVRSNLQISYPVENGIVKNWDDMEKLWDYTFHERLQVNPKEMRILLTEPPLNPKANREKLVEMMFEKYGFEGTHISIQAMLTLYAQGLRTGVVIDSGDGVSHVVPVYEGFVPQHLIRRLDVAGRHITQYLIKLLLLRGYAFNRTADFETVRQIKERHCYTALDPVVERRLALETTVLEETYELPDGRVIKLGRERFEAAEALFQPHLIGVEGPGLSDMLFEMCQKADIDLRTEFYKNIVLSGGSSMYPGLPSRLEKDIKDRYCAEVLKGDKARLSKFRLRINDPPRRKHLVFLGGSVLANFMKDVDEFWISKKEYDEQGVRCIDKLKAWVVCEHLVMEQYTRIRLLGEGSFGRVFLMREKAEDGGGLVCVKDIPVLHVSSSKKTRRGGHSSSDGLNEAHLMQKLRHPNLIAYRDSFESTNHRHLFIVMEYCSGGDLHAKLQRKQAKHCLESETNVCLWLVQLCLGLHCMHHRRIMHRSLDRDDLAHTTVGTPNFMSPELLDGTYSYASDVWALGCVLYEMCTLHFPFEAKTTPTLVAKICAGDYAPLDRKFSPDLRRLQDELLAVDAWRRPSLQSILTRDFLRPALECYVTDVVKCGSYGYRMYCTYVSDNWVRKSHVDELRTQLHQLQLGCVWTQVHHQLKPPPNAARSAAKSIIPPNPLIPAHDYKLEEDMLQWLENERQRHLILVLERIKQARCSASILSPSTCFSSAFRKGVNLTPHAKPYLAQACKDVRVLRRSVYAQAAHARNHVAAHMVLSSSPPKGLPGDSIEDAAVATPDEVDAALLQYQRDVERRLRRHSAINQ</sequence>